<evidence type="ECO:0000256" key="1">
    <source>
        <dbReference type="SAM" id="MobiDB-lite"/>
    </source>
</evidence>
<proteinExistence type="predicted"/>
<dbReference type="Proteomes" id="UP001157125">
    <property type="component" value="Unassembled WGS sequence"/>
</dbReference>
<dbReference type="EMBL" id="BSUN01000001">
    <property type="protein sequence ID" value="GMA37557.1"/>
    <property type="molecule type" value="Genomic_DNA"/>
</dbReference>
<feature type="region of interest" description="Disordered" evidence="1">
    <location>
        <begin position="246"/>
        <end position="271"/>
    </location>
</feature>
<gene>
    <name evidence="2" type="ORF">GCM10025876_37610</name>
</gene>
<name>A0ABQ6II19_9MICO</name>
<sequence>MKNAYDADATQAEVTMARLDATDATITVADDGEGMSEDTLRNIWLVPGHDHKAKDRASGTRTRKGRLPLGEKGVGRFAVHKLGRAVEVVTRQTDGPELVLKIDWDDIASVEYLDEARVEIVARTPQLFLGGRGTSVTVSALRGPAWTRGEVRRLYRQITSISSPFAARSDDFAATLSLPQQADWIADVPNTETLLESAPWRFTFSLKDNEFSWRYEFRGFKGIALSPRTAEGTQFGVLLDPKDLPEGDQDALRGQDKPPRAVRSSSTHQEGIGPISGTLMVYDRDKDVIEKIGNSASLQEFLNESGGVRVYRDGIRVYNYGEPGDDWLGLDIRRVNSPTKRISNNIVVGAVDLSLAASSYLEEKTNREGFVEGVALGRMRALIRGAIAVFESERNIDKKNLRKAPG</sequence>
<accession>A0ABQ6II19</accession>
<dbReference type="Gene3D" id="3.30.565.10">
    <property type="entry name" value="Histidine kinase-like ATPase, C-terminal domain"/>
    <property type="match status" value="1"/>
</dbReference>
<dbReference type="SUPFAM" id="SSF55874">
    <property type="entry name" value="ATPase domain of HSP90 chaperone/DNA topoisomerase II/histidine kinase"/>
    <property type="match status" value="1"/>
</dbReference>
<dbReference type="Pfam" id="PF13589">
    <property type="entry name" value="HATPase_c_3"/>
    <property type="match status" value="1"/>
</dbReference>
<reference evidence="3" key="1">
    <citation type="journal article" date="2019" name="Int. J. Syst. Evol. Microbiol.">
        <title>The Global Catalogue of Microorganisms (GCM) 10K type strain sequencing project: providing services to taxonomists for standard genome sequencing and annotation.</title>
        <authorList>
            <consortium name="The Broad Institute Genomics Platform"/>
            <consortium name="The Broad Institute Genome Sequencing Center for Infectious Disease"/>
            <person name="Wu L."/>
            <person name="Ma J."/>
        </authorList>
    </citation>
    <scope>NUCLEOTIDE SEQUENCE [LARGE SCALE GENOMIC DNA]</scope>
    <source>
        <strain evidence="3">NBRC 112299</strain>
    </source>
</reference>
<evidence type="ECO:0000313" key="2">
    <source>
        <dbReference type="EMBL" id="GMA37557.1"/>
    </source>
</evidence>
<dbReference type="RefSeq" id="WP_284329167.1">
    <property type="nucleotide sequence ID" value="NZ_BSUN01000001.1"/>
</dbReference>
<keyword evidence="3" id="KW-1185">Reference proteome</keyword>
<organism evidence="2 3">
    <name type="scientific">Demequina litorisediminis</name>
    <dbReference type="NCBI Taxonomy" id="1849022"/>
    <lineage>
        <taxon>Bacteria</taxon>
        <taxon>Bacillati</taxon>
        <taxon>Actinomycetota</taxon>
        <taxon>Actinomycetes</taxon>
        <taxon>Micrococcales</taxon>
        <taxon>Demequinaceae</taxon>
        <taxon>Demequina</taxon>
    </lineage>
</organism>
<protein>
    <recommendedName>
        <fullName evidence="4">ATP-binding protein</fullName>
    </recommendedName>
</protein>
<dbReference type="InterPro" id="IPR036890">
    <property type="entry name" value="HATPase_C_sf"/>
</dbReference>
<evidence type="ECO:0000313" key="3">
    <source>
        <dbReference type="Proteomes" id="UP001157125"/>
    </source>
</evidence>
<feature type="compositionally biased region" description="Basic and acidic residues" evidence="1">
    <location>
        <begin position="246"/>
        <end position="259"/>
    </location>
</feature>
<evidence type="ECO:0008006" key="4">
    <source>
        <dbReference type="Google" id="ProtNLM"/>
    </source>
</evidence>
<comment type="caution">
    <text evidence="2">The sequence shown here is derived from an EMBL/GenBank/DDBJ whole genome shotgun (WGS) entry which is preliminary data.</text>
</comment>